<feature type="transmembrane region" description="Helical" evidence="1">
    <location>
        <begin position="17"/>
        <end position="39"/>
    </location>
</feature>
<dbReference type="InterPro" id="IPR050697">
    <property type="entry name" value="Adenylyl/Guanylyl_Cyclase_3/4"/>
</dbReference>
<dbReference type="SMART" id="SM00304">
    <property type="entry name" value="HAMP"/>
    <property type="match status" value="1"/>
</dbReference>
<keyword evidence="3" id="KW-1185">Reference proteome</keyword>
<dbReference type="Gene3D" id="3.30.450.20">
    <property type="entry name" value="PAS domain"/>
    <property type="match status" value="1"/>
</dbReference>
<dbReference type="InterPro" id="IPR029787">
    <property type="entry name" value="Nucleotide_cyclase"/>
</dbReference>
<feature type="transmembrane region" description="Helical" evidence="1">
    <location>
        <begin position="285"/>
        <end position="307"/>
    </location>
</feature>
<dbReference type="CDD" id="cd07302">
    <property type="entry name" value="CHD"/>
    <property type="match status" value="1"/>
</dbReference>
<dbReference type="SMART" id="SM00044">
    <property type="entry name" value="CYCc"/>
    <property type="match status" value="1"/>
</dbReference>
<dbReference type="InterPro" id="IPR001054">
    <property type="entry name" value="A/G_cyclase"/>
</dbReference>
<dbReference type="Proteomes" id="UP000248021">
    <property type="component" value="Unassembled WGS sequence"/>
</dbReference>
<dbReference type="GO" id="GO:0006171">
    <property type="term" value="P:cAMP biosynthetic process"/>
    <property type="evidence" value="ECO:0007669"/>
    <property type="project" value="TreeGrafter"/>
</dbReference>
<evidence type="ECO:0000313" key="2">
    <source>
        <dbReference type="EMBL" id="PXW57111.1"/>
    </source>
</evidence>
<dbReference type="OrthoDB" id="9762462at2"/>
<dbReference type="Pfam" id="PF00672">
    <property type="entry name" value="HAMP"/>
    <property type="match status" value="1"/>
</dbReference>
<evidence type="ECO:0000256" key="1">
    <source>
        <dbReference type="SAM" id="Phobius"/>
    </source>
</evidence>
<dbReference type="PANTHER" id="PTHR43081">
    <property type="entry name" value="ADENYLATE CYCLASE, TERMINAL-DIFFERENTIATION SPECIFIC-RELATED"/>
    <property type="match status" value="1"/>
</dbReference>
<accession>A0A2V3U3N8</accession>
<dbReference type="PANTHER" id="PTHR43081:SF20">
    <property type="entry name" value="TWO-COMPONENT RESPONSE REGULATOR"/>
    <property type="match status" value="1"/>
</dbReference>
<comment type="caution">
    <text evidence="2">The sequence shown here is derived from an EMBL/GenBank/DDBJ whole genome shotgun (WGS) entry which is preliminary data.</text>
</comment>
<keyword evidence="1" id="KW-1133">Transmembrane helix</keyword>
<dbReference type="SUPFAM" id="SSF158472">
    <property type="entry name" value="HAMP domain-like"/>
    <property type="match status" value="1"/>
</dbReference>
<dbReference type="CDD" id="cd12912">
    <property type="entry name" value="PDC2_MCP_like"/>
    <property type="match status" value="1"/>
</dbReference>
<keyword evidence="1" id="KW-0472">Membrane</keyword>
<keyword evidence="1" id="KW-0812">Transmembrane</keyword>
<protein>
    <submittedName>
        <fullName evidence="2">Class 3 adenylate cyclase</fullName>
    </submittedName>
</protein>
<dbReference type="CDD" id="cd06225">
    <property type="entry name" value="HAMP"/>
    <property type="match status" value="1"/>
</dbReference>
<reference evidence="2 3" key="1">
    <citation type="submission" date="2018-05" db="EMBL/GenBank/DDBJ databases">
        <title>Genomic Encyclopedia of Type Strains, Phase IV (KMG-IV): sequencing the most valuable type-strain genomes for metagenomic binning, comparative biology and taxonomic classification.</title>
        <authorList>
            <person name="Goeker M."/>
        </authorList>
    </citation>
    <scope>NUCLEOTIDE SEQUENCE [LARGE SCALE GENOMIC DNA]</scope>
    <source>
        <strain evidence="2 3">DSM 6462</strain>
    </source>
</reference>
<dbReference type="PROSITE" id="PS50125">
    <property type="entry name" value="GUANYLATE_CYCLASE_2"/>
    <property type="match status" value="1"/>
</dbReference>
<dbReference type="GO" id="GO:0004016">
    <property type="term" value="F:adenylate cyclase activity"/>
    <property type="evidence" value="ECO:0007669"/>
    <property type="project" value="UniProtKB-ARBA"/>
</dbReference>
<dbReference type="InterPro" id="IPR003660">
    <property type="entry name" value="HAMP_dom"/>
</dbReference>
<dbReference type="PROSITE" id="PS50885">
    <property type="entry name" value="HAMP"/>
    <property type="match status" value="1"/>
</dbReference>
<dbReference type="Gene3D" id="3.30.70.1230">
    <property type="entry name" value="Nucleotide cyclase"/>
    <property type="match status" value="1"/>
</dbReference>
<sequence length="581" mass="62502">MVSNAPTPPRKSLFTKYFVALFAAVVVPLLVAGASEAWFGYRDQRARLSDLLDSEARLAAVKIEYFLEGISDHLSWMVQLPWSAGADERRRLDALRLLRQAQPIMSLRLIDAAGRERLFVSRIGLNRVESGDDYSGDPAVIGAIAQRTWLGPVVFQGGSEPFMTIAVAGTRAAAGVAIAEVNLKFIWEVISAIRVGQTGAAFVLDQPGRLVAHPDISLVLRADETSALPLQLLRAAIVAEPGEAVAGSDTEGNMVMATMASIPMVEWSVIVKQPVAEAFGPIYAALWRTGILLIAGAILAALLAYWLTQRVVGHIRLLEDGVARIGSGQFDHRIQLSTGDELEQLAERLNEMAGELAVSNERSERISRLKRFLAPQVAELVDRSGDDRVLDGRRVEVVVVFCDLRGFTAFSARSEPETIIRALSVYYDALDRVITAHGATLVSFLGDGVMVLVNAPVACPDPALRAVAMARDMQAGVQELLAEWRAAGHDLGFGVGLAMGPATVGRIGSEGRLDYTAIGNVVNLASRLCASAKDGQILVDRMAAQAVGRAVDLVELEARVLKGFDQRVPIFVVGTPPPTTM</sequence>
<proteinExistence type="predicted"/>
<dbReference type="SUPFAM" id="SSF55073">
    <property type="entry name" value="Nucleotide cyclase"/>
    <property type="match status" value="1"/>
</dbReference>
<evidence type="ECO:0000313" key="3">
    <source>
        <dbReference type="Proteomes" id="UP000248021"/>
    </source>
</evidence>
<gene>
    <name evidence="2" type="ORF">C7450_107149</name>
</gene>
<dbReference type="EMBL" id="QJJK01000007">
    <property type="protein sequence ID" value="PXW57111.1"/>
    <property type="molecule type" value="Genomic_DNA"/>
</dbReference>
<dbReference type="GO" id="GO:0035556">
    <property type="term" value="P:intracellular signal transduction"/>
    <property type="evidence" value="ECO:0007669"/>
    <property type="project" value="InterPro"/>
</dbReference>
<dbReference type="AlphaFoldDB" id="A0A2V3U3N8"/>
<dbReference type="RefSeq" id="WP_110375735.1">
    <property type="nucleotide sequence ID" value="NZ_CAKNFM010000006.1"/>
</dbReference>
<organism evidence="2 3">
    <name type="scientific">Chelatococcus asaccharovorans</name>
    <dbReference type="NCBI Taxonomy" id="28210"/>
    <lineage>
        <taxon>Bacteria</taxon>
        <taxon>Pseudomonadati</taxon>
        <taxon>Pseudomonadota</taxon>
        <taxon>Alphaproteobacteria</taxon>
        <taxon>Hyphomicrobiales</taxon>
        <taxon>Chelatococcaceae</taxon>
        <taxon>Chelatococcus</taxon>
    </lineage>
</organism>
<dbReference type="Pfam" id="PF00211">
    <property type="entry name" value="Guanylate_cyc"/>
    <property type="match status" value="1"/>
</dbReference>
<dbReference type="Gene3D" id="6.10.340.10">
    <property type="match status" value="1"/>
</dbReference>
<name>A0A2V3U3N8_9HYPH</name>
<dbReference type="GO" id="GO:0016020">
    <property type="term" value="C:membrane"/>
    <property type="evidence" value="ECO:0007669"/>
    <property type="project" value="InterPro"/>
</dbReference>